<feature type="binding site" evidence="5">
    <location>
        <position position="65"/>
    </location>
    <ligand>
        <name>a divalent metal cation</name>
        <dbReference type="ChEBI" id="CHEBI:60240"/>
        <label>1</label>
    </ligand>
</feature>
<dbReference type="EMBL" id="CP012159">
    <property type="protein sequence ID" value="AKT44022.1"/>
    <property type="molecule type" value="Genomic_DNA"/>
</dbReference>
<dbReference type="PANTHER" id="PTHR13799:SF13">
    <property type="entry name" value="NIF3-LIKE PROTEIN 1"/>
    <property type="match status" value="1"/>
</dbReference>
<dbReference type="SUPFAM" id="SSF102705">
    <property type="entry name" value="NIF3 (NGG1p interacting factor 3)-like"/>
    <property type="match status" value="1"/>
</dbReference>
<feature type="binding site" evidence="5">
    <location>
        <position position="334"/>
    </location>
    <ligand>
        <name>a divalent metal cation</name>
        <dbReference type="ChEBI" id="CHEBI:60240"/>
        <label>1</label>
    </ligand>
</feature>
<feature type="binding site" evidence="5">
    <location>
        <position position="99"/>
    </location>
    <ligand>
        <name>a divalent metal cation</name>
        <dbReference type="ChEBI" id="CHEBI:60240"/>
        <label>1</label>
    </ligand>
</feature>
<dbReference type="STRING" id="52.CMC5_082600"/>
<dbReference type="AlphaFoldDB" id="A0A0K1ETP3"/>
<evidence type="ECO:0000256" key="2">
    <source>
        <dbReference type="ARBA" id="ARBA00011643"/>
    </source>
</evidence>
<dbReference type="GO" id="GO:0046872">
    <property type="term" value="F:metal ion binding"/>
    <property type="evidence" value="ECO:0007669"/>
    <property type="project" value="UniProtKB-UniRule"/>
</dbReference>
<keyword evidence="7" id="KW-1185">Reference proteome</keyword>
<proteinExistence type="inferred from homology"/>
<feature type="binding site" evidence="5">
    <location>
        <position position="330"/>
    </location>
    <ligand>
        <name>a divalent metal cation</name>
        <dbReference type="ChEBI" id="CHEBI:60240"/>
        <label>1</label>
    </ligand>
</feature>
<dbReference type="PIRSF" id="PIRSF037489">
    <property type="entry name" value="UCP037489_NIF3_YqfO"/>
    <property type="match status" value="1"/>
</dbReference>
<dbReference type="KEGG" id="ccro:CMC5_082600"/>
<dbReference type="Pfam" id="PF01784">
    <property type="entry name" value="DUF34_NIF3"/>
    <property type="match status" value="1"/>
</dbReference>
<dbReference type="InterPro" id="IPR036069">
    <property type="entry name" value="DUF34/NIF3_sf"/>
</dbReference>
<dbReference type="NCBIfam" id="TIGR00486">
    <property type="entry name" value="YbgI_SA1388"/>
    <property type="match status" value="1"/>
</dbReference>
<keyword evidence="4 5" id="KW-0479">Metal-binding</keyword>
<dbReference type="OrthoDB" id="9792792at2"/>
<dbReference type="InterPro" id="IPR017221">
    <property type="entry name" value="DUF34/NIF3_bac"/>
</dbReference>
<reference evidence="6 7" key="1">
    <citation type="submission" date="2015-07" db="EMBL/GenBank/DDBJ databases">
        <title>Genome analysis of myxobacterium Chondromyces crocatus Cm c5 reveals a high potential for natural compound synthesis and the genetic basis for the loss of fruiting body formation.</title>
        <authorList>
            <person name="Zaburannyi N."/>
            <person name="Bunk B."/>
            <person name="Maier J."/>
            <person name="Overmann J."/>
            <person name="Mueller R."/>
        </authorList>
    </citation>
    <scope>NUCLEOTIDE SEQUENCE [LARGE SCALE GENOMIC DNA]</scope>
    <source>
        <strain evidence="6 7">Cm c5</strain>
    </source>
</reference>
<comment type="similarity">
    <text evidence="1 4">Belongs to the GTP cyclohydrolase I type 2/NIF3 family.</text>
</comment>
<evidence type="ECO:0000256" key="3">
    <source>
        <dbReference type="ARBA" id="ARBA00022112"/>
    </source>
</evidence>
<evidence type="ECO:0000313" key="7">
    <source>
        <dbReference type="Proteomes" id="UP000067626"/>
    </source>
</evidence>
<accession>A0A0K1ETP3</accession>
<dbReference type="Gene3D" id="3.30.70.120">
    <property type="match status" value="1"/>
</dbReference>
<dbReference type="InterPro" id="IPR002678">
    <property type="entry name" value="DUF34/NIF3"/>
</dbReference>
<gene>
    <name evidence="6" type="ORF">CMC5_082600</name>
</gene>
<comment type="subunit">
    <text evidence="2">Homohexamer.</text>
</comment>
<dbReference type="FunFam" id="3.40.1390.30:FF:000001">
    <property type="entry name" value="GTP cyclohydrolase 1 type 2"/>
    <property type="match status" value="1"/>
</dbReference>
<name>A0A0K1ETP3_CHOCO</name>
<evidence type="ECO:0000256" key="4">
    <source>
        <dbReference type="PIRNR" id="PIRNR037489"/>
    </source>
</evidence>
<dbReference type="PANTHER" id="PTHR13799">
    <property type="entry name" value="NGG1 INTERACTING FACTOR 3"/>
    <property type="match status" value="1"/>
</dbReference>
<dbReference type="GO" id="GO:0005737">
    <property type="term" value="C:cytoplasm"/>
    <property type="evidence" value="ECO:0007669"/>
    <property type="project" value="TreeGrafter"/>
</dbReference>
<organism evidence="6 7">
    <name type="scientific">Chondromyces crocatus</name>
    <dbReference type="NCBI Taxonomy" id="52"/>
    <lineage>
        <taxon>Bacteria</taxon>
        <taxon>Pseudomonadati</taxon>
        <taxon>Myxococcota</taxon>
        <taxon>Polyangia</taxon>
        <taxon>Polyangiales</taxon>
        <taxon>Polyangiaceae</taxon>
        <taxon>Chondromyces</taxon>
    </lineage>
</organism>
<dbReference type="RefSeq" id="WP_050435416.1">
    <property type="nucleotide sequence ID" value="NZ_CP012159.1"/>
</dbReference>
<protein>
    <recommendedName>
        <fullName evidence="3 4">GTP cyclohydrolase 1 type 2 homolog</fullName>
    </recommendedName>
</protein>
<evidence type="ECO:0000256" key="5">
    <source>
        <dbReference type="PIRSR" id="PIRSR602678-1"/>
    </source>
</evidence>
<dbReference type="InterPro" id="IPR015867">
    <property type="entry name" value="N-reg_PII/ATP_PRibTrfase_C"/>
</dbReference>
<dbReference type="Proteomes" id="UP000067626">
    <property type="component" value="Chromosome"/>
</dbReference>
<evidence type="ECO:0000313" key="6">
    <source>
        <dbReference type="EMBL" id="AKT44022.1"/>
    </source>
</evidence>
<sequence length="367" mass="38717">MQIRDILSQLEAIAPLRYAETWDNVGLLVGDPHQKVAGALLCIDYTPAVAREAREFGCDLVIAYHPPIFEALKRVTAPSPIFEAIRDGISIYAPHTALDVAPGGTNDVLADVLGLVQREPLQRAERRPSQHKLVTFVPEEHTEAVAAALFAAGAGRIGEYTEASFRSQGTGTFLGGPGTNPAVGEAGRREAVPEVRLEVVVPVARALAVVTALRAAHPYEEPAFDLVTLAPEPATVGLGRIGKLAAPTPLGTLLARIKEGLGITSLLVSTPEGAGDEVLITRAAACAGACGKLFEQAIAQGAGLYLTGEMRHHDALKAAQAGMTVVCALHSNSERATLQRVKARLGEALPGLPVRLSARDRDPFTVR</sequence>
<evidence type="ECO:0000256" key="1">
    <source>
        <dbReference type="ARBA" id="ARBA00006964"/>
    </source>
</evidence>
<dbReference type="Gene3D" id="3.40.1390.30">
    <property type="entry name" value="NIF3 (NGG1p interacting factor 3)-like"/>
    <property type="match status" value="1"/>
</dbReference>